<evidence type="ECO:0000259" key="4">
    <source>
        <dbReference type="PROSITE" id="PS01124"/>
    </source>
</evidence>
<accession>A0A286GWE2</accession>
<dbReference type="AlphaFoldDB" id="A0A286GWE2"/>
<sequence length="282" mass="29690">MDLLPALRPLAERLPTTPAWLGHGAAFSRIVTRRWERVGVVAPANPCLIAVLSGTKSVVRDGVDHRLTAPSLLLLAPDEAVTVVNEPDPASGLYLAVAVEFGPDTLRRIATRRLAAPARGADDLRVRPDRAVVEALVHALDGLTAPDGLSESVLEARVVELLTALVEAGHGRRLFARTLGDVAARVRSVLAVDPAAPATAATVAAALHMSVATLHRRLRAQKTGFQALRDAVRLDLATDRLAAGAPVKDVAAACGFASAGRFAAWFRSRTGRVPSAVRRPAA</sequence>
<dbReference type="PANTHER" id="PTHR47894:SF4">
    <property type="entry name" value="HTH-TYPE TRANSCRIPTIONAL REGULATOR GADX"/>
    <property type="match status" value="1"/>
</dbReference>
<name>A0A286GWE2_9PROT</name>
<dbReference type="GO" id="GO:0000976">
    <property type="term" value="F:transcription cis-regulatory region binding"/>
    <property type="evidence" value="ECO:0007669"/>
    <property type="project" value="TreeGrafter"/>
</dbReference>
<dbReference type="EMBL" id="OCNJ01000010">
    <property type="protein sequence ID" value="SOD99840.1"/>
    <property type="molecule type" value="Genomic_DNA"/>
</dbReference>
<dbReference type="SUPFAM" id="SSF46689">
    <property type="entry name" value="Homeodomain-like"/>
    <property type="match status" value="1"/>
</dbReference>
<dbReference type="InterPro" id="IPR018060">
    <property type="entry name" value="HTH_AraC"/>
</dbReference>
<dbReference type="Proteomes" id="UP000219621">
    <property type="component" value="Unassembled WGS sequence"/>
</dbReference>
<dbReference type="GO" id="GO:0005829">
    <property type="term" value="C:cytosol"/>
    <property type="evidence" value="ECO:0007669"/>
    <property type="project" value="TreeGrafter"/>
</dbReference>
<evidence type="ECO:0000256" key="1">
    <source>
        <dbReference type="ARBA" id="ARBA00023015"/>
    </source>
</evidence>
<evidence type="ECO:0000256" key="2">
    <source>
        <dbReference type="ARBA" id="ARBA00023125"/>
    </source>
</evidence>
<protein>
    <submittedName>
        <fullName evidence="5">Transcriptional regulator, AraC family</fullName>
    </submittedName>
</protein>
<evidence type="ECO:0000313" key="5">
    <source>
        <dbReference type="EMBL" id="SOD99840.1"/>
    </source>
</evidence>
<dbReference type="Gene3D" id="1.10.10.60">
    <property type="entry name" value="Homeodomain-like"/>
    <property type="match status" value="1"/>
</dbReference>
<evidence type="ECO:0000256" key="3">
    <source>
        <dbReference type="ARBA" id="ARBA00023163"/>
    </source>
</evidence>
<evidence type="ECO:0000313" key="6">
    <source>
        <dbReference type="Proteomes" id="UP000219621"/>
    </source>
</evidence>
<dbReference type="RefSeq" id="WP_097280872.1">
    <property type="nucleotide sequence ID" value="NZ_OCNJ01000010.1"/>
</dbReference>
<gene>
    <name evidence="5" type="ORF">SAMN05421508_11030</name>
</gene>
<dbReference type="OrthoDB" id="7565195at2"/>
<dbReference type="GO" id="GO:0003700">
    <property type="term" value="F:DNA-binding transcription factor activity"/>
    <property type="evidence" value="ECO:0007669"/>
    <property type="project" value="InterPro"/>
</dbReference>
<proteinExistence type="predicted"/>
<dbReference type="PROSITE" id="PS01124">
    <property type="entry name" value="HTH_ARAC_FAMILY_2"/>
    <property type="match status" value="1"/>
</dbReference>
<organism evidence="5 6">
    <name type="scientific">Caenispirillum bisanense</name>
    <dbReference type="NCBI Taxonomy" id="414052"/>
    <lineage>
        <taxon>Bacteria</taxon>
        <taxon>Pseudomonadati</taxon>
        <taxon>Pseudomonadota</taxon>
        <taxon>Alphaproteobacteria</taxon>
        <taxon>Rhodospirillales</taxon>
        <taxon>Novispirillaceae</taxon>
        <taxon>Caenispirillum</taxon>
    </lineage>
</organism>
<feature type="domain" description="HTH araC/xylS-type" evidence="4">
    <location>
        <begin position="184"/>
        <end position="280"/>
    </location>
</feature>
<dbReference type="Pfam" id="PF12833">
    <property type="entry name" value="HTH_18"/>
    <property type="match status" value="1"/>
</dbReference>
<dbReference type="SMART" id="SM00342">
    <property type="entry name" value="HTH_ARAC"/>
    <property type="match status" value="1"/>
</dbReference>
<keyword evidence="1" id="KW-0805">Transcription regulation</keyword>
<keyword evidence="2" id="KW-0238">DNA-binding</keyword>
<dbReference type="InterPro" id="IPR009057">
    <property type="entry name" value="Homeodomain-like_sf"/>
</dbReference>
<dbReference type="PANTHER" id="PTHR47894">
    <property type="entry name" value="HTH-TYPE TRANSCRIPTIONAL REGULATOR GADX"/>
    <property type="match status" value="1"/>
</dbReference>
<keyword evidence="6" id="KW-1185">Reference proteome</keyword>
<keyword evidence="3" id="KW-0804">Transcription</keyword>
<reference evidence="5 6" key="1">
    <citation type="submission" date="2017-09" db="EMBL/GenBank/DDBJ databases">
        <authorList>
            <person name="Ehlers B."/>
            <person name="Leendertz F.H."/>
        </authorList>
    </citation>
    <scope>NUCLEOTIDE SEQUENCE [LARGE SCALE GENOMIC DNA]</scope>
    <source>
        <strain evidence="5 6">USBA 140</strain>
    </source>
</reference>